<organism evidence="1">
    <name type="scientific">Arundo donax</name>
    <name type="common">Giant reed</name>
    <name type="synonym">Donax arundinaceus</name>
    <dbReference type="NCBI Taxonomy" id="35708"/>
    <lineage>
        <taxon>Eukaryota</taxon>
        <taxon>Viridiplantae</taxon>
        <taxon>Streptophyta</taxon>
        <taxon>Embryophyta</taxon>
        <taxon>Tracheophyta</taxon>
        <taxon>Spermatophyta</taxon>
        <taxon>Magnoliopsida</taxon>
        <taxon>Liliopsida</taxon>
        <taxon>Poales</taxon>
        <taxon>Poaceae</taxon>
        <taxon>PACMAD clade</taxon>
        <taxon>Arundinoideae</taxon>
        <taxon>Arundineae</taxon>
        <taxon>Arundo</taxon>
    </lineage>
</organism>
<name>A0A0A8ZGP3_ARUDO</name>
<proteinExistence type="predicted"/>
<accession>A0A0A8ZGP3</accession>
<dbReference type="AlphaFoldDB" id="A0A0A8ZGP3"/>
<protein>
    <submittedName>
        <fullName evidence="1">Uncharacterized protein</fullName>
    </submittedName>
</protein>
<reference evidence="1" key="2">
    <citation type="journal article" date="2015" name="Data Brief">
        <title>Shoot transcriptome of the giant reed, Arundo donax.</title>
        <authorList>
            <person name="Barrero R.A."/>
            <person name="Guerrero F.D."/>
            <person name="Moolhuijzen P."/>
            <person name="Goolsby J.A."/>
            <person name="Tidwell J."/>
            <person name="Bellgard S.E."/>
            <person name="Bellgard M.I."/>
        </authorList>
    </citation>
    <scope>NUCLEOTIDE SEQUENCE</scope>
    <source>
        <tissue evidence="1">Shoot tissue taken approximately 20 cm above the soil surface</tissue>
    </source>
</reference>
<evidence type="ECO:0000313" key="1">
    <source>
        <dbReference type="EMBL" id="JAD35915.1"/>
    </source>
</evidence>
<sequence>MHKNFVFVLSIEKMFIIPTCLCHL</sequence>
<dbReference type="EMBL" id="GBRH01261980">
    <property type="protein sequence ID" value="JAD35915.1"/>
    <property type="molecule type" value="Transcribed_RNA"/>
</dbReference>
<reference evidence="1" key="1">
    <citation type="submission" date="2014-09" db="EMBL/GenBank/DDBJ databases">
        <authorList>
            <person name="Magalhaes I.L.F."/>
            <person name="Oliveira U."/>
            <person name="Santos F.R."/>
            <person name="Vidigal T.H.D.A."/>
            <person name="Brescovit A.D."/>
            <person name="Santos A.J."/>
        </authorList>
    </citation>
    <scope>NUCLEOTIDE SEQUENCE</scope>
    <source>
        <tissue evidence="1">Shoot tissue taken approximately 20 cm above the soil surface</tissue>
    </source>
</reference>